<organism evidence="1 2">
    <name type="scientific">Caerostris extrusa</name>
    <name type="common">Bark spider</name>
    <name type="synonym">Caerostris bankana</name>
    <dbReference type="NCBI Taxonomy" id="172846"/>
    <lineage>
        <taxon>Eukaryota</taxon>
        <taxon>Metazoa</taxon>
        <taxon>Ecdysozoa</taxon>
        <taxon>Arthropoda</taxon>
        <taxon>Chelicerata</taxon>
        <taxon>Arachnida</taxon>
        <taxon>Araneae</taxon>
        <taxon>Araneomorphae</taxon>
        <taxon>Entelegynae</taxon>
        <taxon>Araneoidea</taxon>
        <taxon>Araneidae</taxon>
        <taxon>Caerostris</taxon>
    </lineage>
</organism>
<sequence>MCHHDSSKSSLSDKMANLTSKFDVEGCKKLSLKLVRNSLRAIRAPLWKTGRNWDAKKQFAGGCIGKKEMSFFMLGLNHFPPFAVSFLGEVMKVDQIETFQRRSFGAYRDFGFVENQFHVSKSRDYGKIKRKCRESKSFS</sequence>
<dbReference type="Proteomes" id="UP001054945">
    <property type="component" value="Unassembled WGS sequence"/>
</dbReference>
<gene>
    <name evidence="1" type="ORF">CEXT_695651</name>
</gene>
<name>A0AAV4SN74_CAEEX</name>
<keyword evidence="2" id="KW-1185">Reference proteome</keyword>
<comment type="caution">
    <text evidence="1">The sequence shown here is derived from an EMBL/GenBank/DDBJ whole genome shotgun (WGS) entry which is preliminary data.</text>
</comment>
<reference evidence="1 2" key="1">
    <citation type="submission" date="2021-06" db="EMBL/GenBank/DDBJ databases">
        <title>Caerostris extrusa draft genome.</title>
        <authorList>
            <person name="Kono N."/>
            <person name="Arakawa K."/>
        </authorList>
    </citation>
    <scope>NUCLEOTIDE SEQUENCE [LARGE SCALE GENOMIC DNA]</scope>
</reference>
<dbReference type="EMBL" id="BPLR01009807">
    <property type="protein sequence ID" value="GIY34784.1"/>
    <property type="molecule type" value="Genomic_DNA"/>
</dbReference>
<dbReference type="AlphaFoldDB" id="A0AAV4SN74"/>
<protein>
    <submittedName>
        <fullName evidence="1">Uncharacterized protein</fullName>
    </submittedName>
</protein>
<evidence type="ECO:0000313" key="2">
    <source>
        <dbReference type="Proteomes" id="UP001054945"/>
    </source>
</evidence>
<proteinExistence type="predicted"/>
<accession>A0AAV4SN74</accession>
<evidence type="ECO:0000313" key="1">
    <source>
        <dbReference type="EMBL" id="GIY34784.1"/>
    </source>
</evidence>